<organism evidence="2 3">
    <name type="scientific">Lysobacter zhanggongensis</name>
    <dbReference type="NCBI Taxonomy" id="1774951"/>
    <lineage>
        <taxon>Bacteria</taxon>
        <taxon>Pseudomonadati</taxon>
        <taxon>Pseudomonadota</taxon>
        <taxon>Gammaproteobacteria</taxon>
        <taxon>Lysobacterales</taxon>
        <taxon>Lysobacteraceae</taxon>
        <taxon>Lysobacter</taxon>
    </lineage>
</organism>
<dbReference type="CDD" id="cd00118">
    <property type="entry name" value="LysM"/>
    <property type="match status" value="1"/>
</dbReference>
<comment type="caution">
    <text evidence="2">The sequence shown here is derived from an EMBL/GenBank/DDBJ whole genome shotgun (WGS) entry which is preliminary data.</text>
</comment>
<feature type="domain" description="LysM" evidence="1">
    <location>
        <begin position="8"/>
        <end position="53"/>
    </location>
</feature>
<dbReference type="Pfam" id="PF01476">
    <property type="entry name" value="LysM"/>
    <property type="match status" value="1"/>
</dbReference>
<dbReference type="InterPro" id="IPR018392">
    <property type="entry name" value="LysM"/>
</dbReference>
<reference evidence="2 3" key="1">
    <citation type="journal article" date="2017" name="Curr. Microbiol.">
        <title>Lysobacter zhanggongensis sp. nov. Isolated from a Pit Mud.</title>
        <authorList>
            <person name="Zhang X.F."/>
            <person name="Wang H.H."/>
            <person name="Sun X.Y."/>
            <person name="Pan C.M."/>
        </authorList>
    </citation>
    <scope>NUCLEOTIDE SEQUENCE [LARGE SCALE GENOMIC DNA]</scope>
    <source>
        <strain evidence="2 3">ZGLJ7-1</strain>
    </source>
</reference>
<dbReference type="SUPFAM" id="SSF54106">
    <property type="entry name" value="LysM domain"/>
    <property type="match status" value="1"/>
</dbReference>
<accession>A0ABU7YQ21</accession>
<dbReference type="InterPro" id="IPR036779">
    <property type="entry name" value="LysM_dom_sf"/>
</dbReference>
<dbReference type="Proteomes" id="UP001334501">
    <property type="component" value="Unassembled WGS sequence"/>
</dbReference>
<evidence type="ECO:0000259" key="1">
    <source>
        <dbReference type="PROSITE" id="PS51782"/>
    </source>
</evidence>
<keyword evidence="3" id="KW-1185">Reference proteome</keyword>
<name>A0ABU7YQ21_9GAMM</name>
<sequence>MPTASGGRATPSAPAETLSSIARKFECRPAELAHANGVRGPRYTIRPGQELVLRGCSGGN</sequence>
<dbReference type="EMBL" id="JAXGFO010000029">
    <property type="protein sequence ID" value="MEG3157658.1"/>
    <property type="molecule type" value="Genomic_DNA"/>
</dbReference>
<dbReference type="PROSITE" id="PS51782">
    <property type="entry name" value="LYSM"/>
    <property type="match status" value="1"/>
</dbReference>
<gene>
    <name evidence="2" type="ORF">SNE33_07120</name>
</gene>
<proteinExistence type="predicted"/>
<protein>
    <submittedName>
        <fullName evidence="2">LysM peptidoglycan-binding domain-containing protein</fullName>
    </submittedName>
</protein>
<evidence type="ECO:0000313" key="3">
    <source>
        <dbReference type="Proteomes" id="UP001334501"/>
    </source>
</evidence>
<dbReference type="Gene3D" id="3.10.350.10">
    <property type="entry name" value="LysM domain"/>
    <property type="match status" value="1"/>
</dbReference>
<evidence type="ECO:0000313" key="2">
    <source>
        <dbReference type="EMBL" id="MEG3157658.1"/>
    </source>
</evidence>